<dbReference type="STRING" id="1531966.A0A0A1T2B9"/>
<dbReference type="Proteomes" id="UP000039046">
    <property type="component" value="Unassembled WGS sequence"/>
</dbReference>
<evidence type="ECO:0000313" key="3">
    <source>
        <dbReference type="Proteomes" id="UP000039046"/>
    </source>
</evidence>
<dbReference type="OrthoDB" id="3469466at2759"/>
<dbReference type="InterPro" id="IPR045518">
    <property type="entry name" value="2EXR"/>
</dbReference>
<dbReference type="PANTHER" id="PTHR35910">
    <property type="entry name" value="2EXR DOMAIN-CONTAINING PROTEIN"/>
    <property type="match status" value="1"/>
</dbReference>
<organism evidence="2 3">
    <name type="scientific">[Torrubiella] hemipterigena</name>
    <dbReference type="NCBI Taxonomy" id="1531966"/>
    <lineage>
        <taxon>Eukaryota</taxon>
        <taxon>Fungi</taxon>
        <taxon>Dikarya</taxon>
        <taxon>Ascomycota</taxon>
        <taxon>Pezizomycotina</taxon>
        <taxon>Sordariomycetes</taxon>
        <taxon>Hypocreomycetidae</taxon>
        <taxon>Hypocreales</taxon>
        <taxon>Clavicipitaceae</taxon>
        <taxon>Clavicipitaceae incertae sedis</taxon>
        <taxon>'Torrubiella' clade</taxon>
    </lineage>
</organism>
<accession>A0A0A1T2B9</accession>
<proteinExistence type="predicted"/>
<evidence type="ECO:0000313" key="2">
    <source>
        <dbReference type="EMBL" id="CEJ80397.1"/>
    </source>
</evidence>
<name>A0A0A1T2B9_9HYPO</name>
<feature type="domain" description="2EXR" evidence="1">
    <location>
        <begin position="22"/>
        <end position="133"/>
    </location>
</feature>
<keyword evidence="3" id="KW-1185">Reference proteome</keyword>
<reference evidence="2 3" key="1">
    <citation type="journal article" date="2015" name="Genome Announc.">
        <title>Draft Genome Sequence and Gene Annotation of the Entomopathogenic Fungus Verticillium hemipterigenum.</title>
        <authorList>
            <person name="Horn F."/>
            <person name="Habel A."/>
            <person name="Scharf D.H."/>
            <person name="Dworschak J."/>
            <person name="Brakhage A.A."/>
            <person name="Guthke R."/>
            <person name="Hertweck C."/>
            <person name="Linde J."/>
        </authorList>
    </citation>
    <scope>NUCLEOTIDE SEQUENCE [LARGE SCALE GENOMIC DNA]</scope>
</reference>
<evidence type="ECO:0000259" key="1">
    <source>
        <dbReference type="Pfam" id="PF20150"/>
    </source>
</evidence>
<sequence>MGIPSHLQMINSAGRRMRRGTFSRFQELPVEIRLMIWKLLVDPNRLISVQIKVLSDDPSEPTRTPSENYTLDMELGPTQSVLLRVNRESRSVALKFYRVHLPFNREAKFEPSGSVKVPMMKQILYFNPEHDTLCFSCYDCSNCFAFPKLLQDLFHHDPNHVGLMNWGIDGHFLSGLDNVIEKSKGSVRDTLLRHISGIQNIYFMSNCNRKVIGALQCYHERHVGLRFNHSIPIRPRTTIFYFGKPDPRDINQDLKAILTTLINPQQARITWHELQKRWPLAFDKPAANQHLIVANDVRDHDVAVNDLPAARMFLKNEDQGWIDFQYKWPALLRLTLKRGPPVEDADELARAVKPAFGFWLFPAHILGDVEGDYRRTRILDLSSHRPDLVLADLS</sequence>
<dbReference type="HOGENOM" id="CLU_045008_0_0_1"/>
<dbReference type="PANTHER" id="PTHR35910:SF6">
    <property type="entry name" value="2EXR DOMAIN-CONTAINING PROTEIN"/>
    <property type="match status" value="1"/>
</dbReference>
<gene>
    <name evidence="2" type="ORF">VHEMI00580</name>
</gene>
<dbReference type="Pfam" id="PF20150">
    <property type="entry name" value="2EXR"/>
    <property type="match status" value="1"/>
</dbReference>
<protein>
    <recommendedName>
        <fullName evidence="1">2EXR domain-containing protein</fullName>
    </recommendedName>
</protein>
<dbReference type="AlphaFoldDB" id="A0A0A1T2B9"/>
<dbReference type="EMBL" id="CDHN01000001">
    <property type="protein sequence ID" value="CEJ80397.1"/>
    <property type="molecule type" value="Genomic_DNA"/>
</dbReference>